<feature type="domain" description="Thioredoxin" evidence="6">
    <location>
        <begin position="231"/>
        <end position="372"/>
    </location>
</feature>
<accession>A0A5Q0QA06</accession>
<dbReference type="InterPro" id="IPR036249">
    <property type="entry name" value="Thioredoxin-like_sf"/>
</dbReference>
<protein>
    <submittedName>
        <fullName evidence="7">Redoxin domain-containing protein</fullName>
    </submittedName>
</protein>
<dbReference type="GO" id="GO:0017004">
    <property type="term" value="P:cytochrome complex assembly"/>
    <property type="evidence" value="ECO:0007669"/>
    <property type="project" value="UniProtKB-KW"/>
</dbReference>
<comment type="subcellular location">
    <subcellularLocation>
        <location evidence="1">Cell envelope</location>
    </subcellularLocation>
</comment>
<dbReference type="Pfam" id="PF00578">
    <property type="entry name" value="AhpC-TSA"/>
    <property type="match status" value="1"/>
</dbReference>
<evidence type="ECO:0000313" key="7">
    <source>
        <dbReference type="EMBL" id="QGA26775.1"/>
    </source>
</evidence>
<keyword evidence="3" id="KW-1015">Disulfide bond</keyword>
<keyword evidence="5" id="KW-0732">Signal</keyword>
<dbReference type="RefSeq" id="WP_153511623.1">
    <property type="nucleotide sequence ID" value="NZ_CP045652.1"/>
</dbReference>
<dbReference type="Proteomes" id="UP000326921">
    <property type="component" value="Chromosome"/>
</dbReference>
<sequence>MRVLTLFLLLVPCFCFAQFQHTIEGDVKDLSGFKKIYLLIDWAKADSSEISDGKFRFQVANKYAKRAALATYDTLKTESGHPPPISKYREFYLSNPQIHVKGNELSTVRIEDDELNSTFTKYWLATDSIRSEAQNKISMYSRRGTNDTLSNADAVARDEVLHNLKKELKVFDLGFLETSPPSKLTIDLIEQHIDQFNVLTLNKIFAKIPNRMFDPEQKDRIATKIEGFKRLAIGSIAPDFTLKDTAGVENSLTSFRGKFVLLEFWASWCIPCRQENPKYREISEKFKDKNFKIVAISFNKEDERQSWLKAIHEDQIAEWTHLSDLKGYGSPLYKQYQISGLPQNYLLDQTGVIIAQNIQGEALEFLLKQLLL</sequence>
<dbReference type="InterPro" id="IPR050553">
    <property type="entry name" value="Thioredoxin_ResA/DsbE_sf"/>
</dbReference>
<dbReference type="GO" id="GO:0016491">
    <property type="term" value="F:oxidoreductase activity"/>
    <property type="evidence" value="ECO:0007669"/>
    <property type="project" value="InterPro"/>
</dbReference>
<dbReference type="PROSITE" id="PS51352">
    <property type="entry name" value="THIOREDOXIN_2"/>
    <property type="match status" value="1"/>
</dbReference>
<proteinExistence type="predicted"/>
<keyword evidence="8" id="KW-1185">Reference proteome</keyword>
<dbReference type="InterPro" id="IPR000866">
    <property type="entry name" value="AhpC/TSA"/>
</dbReference>
<evidence type="ECO:0000256" key="2">
    <source>
        <dbReference type="ARBA" id="ARBA00022748"/>
    </source>
</evidence>
<dbReference type="CDD" id="cd02966">
    <property type="entry name" value="TlpA_like_family"/>
    <property type="match status" value="1"/>
</dbReference>
<gene>
    <name evidence="7" type="ORF">GFH32_10765</name>
</gene>
<keyword evidence="2" id="KW-0201">Cytochrome c-type biogenesis</keyword>
<dbReference type="AlphaFoldDB" id="A0A5Q0QA06"/>
<evidence type="ECO:0000256" key="5">
    <source>
        <dbReference type="SAM" id="SignalP"/>
    </source>
</evidence>
<dbReference type="Gene3D" id="3.40.30.10">
    <property type="entry name" value="Glutaredoxin"/>
    <property type="match status" value="1"/>
</dbReference>
<organism evidence="7 8">
    <name type="scientific">Sphingobacterium zhuxiongii</name>
    <dbReference type="NCBI Taxonomy" id="2662364"/>
    <lineage>
        <taxon>Bacteria</taxon>
        <taxon>Pseudomonadati</taxon>
        <taxon>Bacteroidota</taxon>
        <taxon>Sphingobacteriia</taxon>
        <taxon>Sphingobacteriales</taxon>
        <taxon>Sphingobacteriaceae</taxon>
        <taxon>Sphingobacterium</taxon>
    </lineage>
</organism>
<keyword evidence="4" id="KW-0676">Redox-active center</keyword>
<feature type="signal peptide" evidence="5">
    <location>
        <begin position="1"/>
        <end position="17"/>
    </location>
</feature>
<dbReference type="PANTHER" id="PTHR42852:SF6">
    <property type="entry name" value="THIOL:DISULFIDE INTERCHANGE PROTEIN DSBE"/>
    <property type="match status" value="1"/>
</dbReference>
<dbReference type="InterPro" id="IPR013766">
    <property type="entry name" value="Thioredoxin_domain"/>
</dbReference>
<evidence type="ECO:0000256" key="3">
    <source>
        <dbReference type="ARBA" id="ARBA00023157"/>
    </source>
</evidence>
<reference evidence="7 8" key="1">
    <citation type="submission" date="2019-10" db="EMBL/GenBank/DDBJ databases">
        <authorList>
            <person name="Dong K."/>
        </authorList>
    </citation>
    <scope>NUCLEOTIDE SEQUENCE [LARGE SCALE GENOMIC DNA]</scope>
    <source>
        <strain evidence="8">dk4302</strain>
    </source>
</reference>
<dbReference type="EMBL" id="CP045652">
    <property type="protein sequence ID" value="QGA26775.1"/>
    <property type="molecule type" value="Genomic_DNA"/>
</dbReference>
<evidence type="ECO:0000259" key="6">
    <source>
        <dbReference type="PROSITE" id="PS51352"/>
    </source>
</evidence>
<evidence type="ECO:0000256" key="1">
    <source>
        <dbReference type="ARBA" id="ARBA00004196"/>
    </source>
</evidence>
<dbReference type="SUPFAM" id="SSF52833">
    <property type="entry name" value="Thioredoxin-like"/>
    <property type="match status" value="1"/>
</dbReference>
<name>A0A5Q0QA06_9SPHI</name>
<evidence type="ECO:0000313" key="8">
    <source>
        <dbReference type="Proteomes" id="UP000326921"/>
    </source>
</evidence>
<dbReference type="GO" id="GO:0030313">
    <property type="term" value="C:cell envelope"/>
    <property type="evidence" value="ECO:0007669"/>
    <property type="project" value="UniProtKB-SubCell"/>
</dbReference>
<dbReference type="PANTHER" id="PTHR42852">
    <property type="entry name" value="THIOL:DISULFIDE INTERCHANGE PROTEIN DSBE"/>
    <property type="match status" value="1"/>
</dbReference>
<feature type="chain" id="PRO_5024887317" evidence="5">
    <location>
        <begin position="18"/>
        <end position="372"/>
    </location>
</feature>
<dbReference type="KEGG" id="sphe:GFH32_10765"/>
<evidence type="ECO:0000256" key="4">
    <source>
        <dbReference type="ARBA" id="ARBA00023284"/>
    </source>
</evidence>
<dbReference type="GO" id="GO:0016209">
    <property type="term" value="F:antioxidant activity"/>
    <property type="evidence" value="ECO:0007669"/>
    <property type="project" value="InterPro"/>
</dbReference>